<evidence type="ECO:0000256" key="6">
    <source>
        <dbReference type="ARBA" id="ARBA00022833"/>
    </source>
</evidence>
<dbReference type="EMBL" id="CP071794">
    <property type="protein sequence ID" value="QTD55336.1"/>
    <property type="molecule type" value="Genomic_DNA"/>
</dbReference>
<dbReference type="InterPro" id="IPR042089">
    <property type="entry name" value="Peptidase_M13_dom_2"/>
</dbReference>
<dbReference type="RefSeq" id="WP_207987160.1">
    <property type="nucleotide sequence ID" value="NZ_CP071794.1"/>
</dbReference>
<feature type="chain" id="PRO_5046523508" evidence="8">
    <location>
        <begin position="25"/>
        <end position="719"/>
    </location>
</feature>
<evidence type="ECO:0000256" key="7">
    <source>
        <dbReference type="ARBA" id="ARBA00023049"/>
    </source>
</evidence>
<proteinExistence type="inferred from homology"/>
<protein>
    <submittedName>
        <fullName evidence="11">M13 family metallopeptidase</fullName>
    </submittedName>
</protein>
<dbReference type="InterPro" id="IPR024079">
    <property type="entry name" value="MetalloPept_cat_dom_sf"/>
</dbReference>
<dbReference type="InterPro" id="IPR008753">
    <property type="entry name" value="Peptidase_M13_N"/>
</dbReference>
<sequence length="719" mass="80174">MRAKTNFAPITLTFSMIFFMAGCAGDGVTPPSMSSVNIQAREIATLSPDYWGEWGIDTSHINDNIRPGDDFYRYVNDGWLSTFKLPDDRTRYGAGSIAAEKARKQVEYIISDLAASKAPSNSKEGKISKFYRSYRDSAAIDAKGLNPAKKYLDQIAAIETAEGLAAIFGQPHFASPFDVGVFIDWKAPETNIMFTSIGGMQLSNRDQYLSLDEASRNIRSSYVELLAFLLTKIGHDDPQTAAADILKLETAIARADWVPTLKRNPDLTYNKLSWLEFQALMADFPIDAFAKSAGLEAADNVLVAEIPPTEAEMDRLNYSNAQIENLQRGYPAVIAIVNQTDLETWKAYLATHFLIDHAALLPSEIDDAVFAFFGTKLSGQTERSSREQRAAVAVNKAFGDAIGEIYVARHFPKKRKQYVLSMVNNITSAMEDSLNNVGWMEETTRAEALRKLATLNLKIGYPETFKNYDGVTISNDALDNAVAIKQFSWAENPARLGQPVDRNIWFYPPQRVGAYYATAFNEIVFPAAILQPPFFNASADAAVNYGSIGGIIGHEISHAFDDEGARYDAKGMLRNWWSEGDQKAFQAVGERLAEQFDRYCPFDNGATCVNGQLTLGENLADLGGVALAYRAYRKSLNGKEAPVLDGYTGDQRFFMAWAQVYRFKVREEITRKQLSRDPHSPAEYRVNGIVRNLDAWYEAFGVQDTDSLYIPPEDRVRPW</sequence>
<keyword evidence="4" id="KW-0479">Metal-binding</keyword>
<dbReference type="PRINTS" id="PR00786">
    <property type="entry name" value="NEPRILYSIN"/>
</dbReference>
<evidence type="ECO:0000256" key="8">
    <source>
        <dbReference type="SAM" id="SignalP"/>
    </source>
</evidence>
<evidence type="ECO:0000256" key="1">
    <source>
        <dbReference type="ARBA" id="ARBA00001947"/>
    </source>
</evidence>
<dbReference type="InterPro" id="IPR018497">
    <property type="entry name" value="Peptidase_M13_C"/>
</dbReference>
<comment type="similarity">
    <text evidence="2">Belongs to the peptidase M13 family.</text>
</comment>
<gene>
    <name evidence="11" type="ORF">J4G78_14120</name>
</gene>
<evidence type="ECO:0000256" key="3">
    <source>
        <dbReference type="ARBA" id="ARBA00022670"/>
    </source>
</evidence>
<keyword evidence="5" id="KW-0378">Hydrolase</keyword>
<evidence type="ECO:0000259" key="9">
    <source>
        <dbReference type="Pfam" id="PF01431"/>
    </source>
</evidence>
<evidence type="ECO:0000259" key="10">
    <source>
        <dbReference type="Pfam" id="PF05649"/>
    </source>
</evidence>
<accession>A0ABX7T1A3</accession>
<keyword evidence="8" id="KW-0732">Signal</keyword>
<evidence type="ECO:0000256" key="4">
    <source>
        <dbReference type="ARBA" id="ARBA00022723"/>
    </source>
</evidence>
<name>A0ABX7T1A3_9SPHN</name>
<dbReference type="SUPFAM" id="SSF55486">
    <property type="entry name" value="Metalloproteases ('zincins'), catalytic domain"/>
    <property type="match status" value="1"/>
</dbReference>
<feature type="domain" description="Peptidase M13 C-terminal" evidence="9">
    <location>
        <begin position="514"/>
        <end position="716"/>
    </location>
</feature>
<evidence type="ECO:0000256" key="5">
    <source>
        <dbReference type="ARBA" id="ARBA00022801"/>
    </source>
</evidence>
<feature type="signal peptide" evidence="8">
    <location>
        <begin position="1"/>
        <end position="24"/>
    </location>
</feature>
<dbReference type="PROSITE" id="PS51885">
    <property type="entry name" value="NEPRILYSIN"/>
    <property type="match status" value="1"/>
</dbReference>
<evidence type="ECO:0000313" key="12">
    <source>
        <dbReference type="Proteomes" id="UP000663923"/>
    </source>
</evidence>
<dbReference type="Proteomes" id="UP000663923">
    <property type="component" value="Chromosome"/>
</dbReference>
<dbReference type="PANTHER" id="PTHR11733:SF167">
    <property type="entry name" value="FI17812P1-RELATED"/>
    <property type="match status" value="1"/>
</dbReference>
<comment type="cofactor">
    <cofactor evidence="1">
        <name>Zn(2+)</name>
        <dbReference type="ChEBI" id="CHEBI:29105"/>
    </cofactor>
</comment>
<keyword evidence="6" id="KW-0862">Zinc</keyword>
<dbReference type="CDD" id="cd08662">
    <property type="entry name" value="M13"/>
    <property type="match status" value="1"/>
</dbReference>
<dbReference type="Gene3D" id="3.40.390.10">
    <property type="entry name" value="Collagenase (Catalytic Domain)"/>
    <property type="match status" value="1"/>
</dbReference>
<organism evidence="11 12">
    <name type="scientific">Parasphingorhabdus cellanae</name>
    <dbReference type="NCBI Taxonomy" id="2806553"/>
    <lineage>
        <taxon>Bacteria</taxon>
        <taxon>Pseudomonadati</taxon>
        <taxon>Pseudomonadota</taxon>
        <taxon>Alphaproteobacteria</taxon>
        <taxon>Sphingomonadales</taxon>
        <taxon>Sphingomonadaceae</taxon>
        <taxon>Parasphingorhabdus</taxon>
    </lineage>
</organism>
<keyword evidence="3" id="KW-0645">Protease</keyword>
<dbReference type="Pfam" id="PF05649">
    <property type="entry name" value="Peptidase_M13_N"/>
    <property type="match status" value="1"/>
</dbReference>
<evidence type="ECO:0000313" key="11">
    <source>
        <dbReference type="EMBL" id="QTD55336.1"/>
    </source>
</evidence>
<evidence type="ECO:0000256" key="2">
    <source>
        <dbReference type="ARBA" id="ARBA00007357"/>
    </source>
</evidence>
<reference evidence="11 12" key="1">
    <citation type="submission" date="2021-03" db="EMBL/GenBank/DDBJ databases">
        <title>Complete genome of Parasphingorhabdus_sp.JHSY0214.</title>
        <authorList>
            <person name="Yoo J.H."/>
            <person name="Bae J.W."/>
        </authorList>
    </citation>
    <scope>NUCLEOTIDE SEQUENCE [LARGE SCALE GENOMIC DNA]</scope>
    <source>
        <strain evidence="11 12">JHSY0214</strain>
    </source>
</reference>
<dbReference type="PANTHER" id="PTHR11733">
    <property type="entry name" value="ZINC METALLOPROTEASE FAMILY M13 NEPRILYSIN-RELATED"/>
    <property type="match status" value="1"/>
</dbReference>
<dbReference type="Gene3D" id="1.10.1380.10">
    <property type="entry name" value="Neutral endopeptidase , domain2"/>
    <property type="match status" value="1"/>
</dbReference>
<keyword evidence="7" id="KW-0482">Metalloprotease</keyword>
<dbReference type="InterPro" id="IPR000718">
    <property type="entry name" value="Peptidase_M13"/>
</dbReference>
<dbReference type="PROSITE" id="PS51257">
    <property type="entry name" value="PROKAR_LIPOPROTEIN"/>
    <property type="match status" value="1"/>
</dbReference>
<dbReference type="Pfam" id="PF01431">
    <property type="entry name" value="Peptidase_M13"/>
    <property type="match status" value="1"/>
</dbReference>
<keyword evidence="12" id="KW-1185">Reference proteome</keyword>
<feature type="domain" description="Peptidase M13 N-terminal" evidence="10">
    <location>
        <begin position="67"/>
        <end position="462"/>
    </location>
</feature>